<evidence type="ECO:0000256" key="1">
    <source>
        <dbReference type="SAM" id="SignalP"/>
    </source>
</evidence>
<evidence type="ECO:0008006" key="4">
    <source>
        <dbReference type="Google" id="ProtNLM"/>
    </source>
</evidence>
<dbReference type="OrthoDB" id="3667437at2"/>
<dbReference type="EMBL" id="CP041692">
    <property type="protein sequence ID" value="QDP95776.1"/>
    <property type="molecule type" value="Genomic_DNA"/>
</dbReference>
<keyword evidence="1" id="KW-0732">Signal</keyword>
<feature type="signal peptide" evidence="1">
    <location>
        <begin position="1"/>
        <end position="21"/>
    </location>
</feature>
<sequence>MPLRRRTLLALGLGTIAAGVAGCSTGGGSSPSAYCVSTGQVGRHSRLGNARLVYDISGKPTSFRFDGGFYDQLVRWLSDYRELSGTKPPDQVWTYGSWLDGEPNCDSWHDAGRAFDLSRLVAGNEVLVSCRYDLWRNYTGARLQYFRSRYWALAASLHLHFAYVLTYLYNSTHHNHIHIDNGRSGDQLSTFSKRSPSQVQAVQGMLNHVWGQRVEISSDWNDETADATRSVLERTEHPGAVDDGTDQWRAFLRATAAHRPS</sequence>
<dbReference type="AlphaFoldDB" id="A0A516PX85"/>
<name>A0A516PX85_9ACTN</name>
<gene>
    <name evidence="2" type="ORF">FOE78_07585</name>
</gene>
<feature type="chain" id="PRO_5039598726" description="Extensin-like protein C-terminus" evidence="1">
    <location>
        <begin position="22"/>
        <end position="261"/>
    </location>
</feature>
<dbReference type="PROSITE" id="PS51257">
    <property type="entry name" value="PROKAR_LIPOPROTEIN"/>
    <property type="match status" value="1"/>
</dbReference>
<dbReference type="KEGG" id="mik:FOE78_07585"/>
<organism evidence="2 3">
    <name type="scientific">Microlunatus elymi</name>
    <dbReference type="NCBI Taxonomy" id="2596828"/>
    <lineage>
        <taxon>Bacteria</taxon>
        <taxon>Bacillati</taxon>
        <taxon>Actinomycetota</taxon>
        <taxon>Actinomycetes</taxon>
        <taxon>Propionibacteriales</taxon>
        <taxon>Propionibacteriaceae</taxon>
        <taxon>Microlunatus</taxon>
    </lineage>
</organism>
<dbReference type="RefSeq" id="WP_143985744.1">
    <property type="nucleotide sequence ID" value="NZ_CP041692.1"/>
</dbReference>
<evidence type="ECO:0000313" key="3">
    <source>
        <dbReference type="Proteomes" id="UP000319263"/>
    </source>
</evidence>
<protein>
    <recommendedName>
        <fullName evidence="4">Extensin-like protein C-terminus</fullName>
    </recommendedName>
</protein>
<reference evidence="2 3" key="1">
    <citation type="submission" date="2019-07" db="EMBL/GenBank/DDBJ databases">
        <title>Microlunatus dokdonensis sp. nov. isolated from the rhizospheric soil of the wild plant Elymus tsukushiensis.</title>
        <authorList>
            <person name="Ghim S.-Y."/>
            <person name="Hwang Y.-J."/>
            <person name="Son J.-S."/>
            <person name="Shin J.-H."/>
        </authorList>
    </citation>
    <scope>NUCLEOTIDE SEQUENCE [LARGE SCALE GENOMIC DNA]</scope>
    <source>
        <strain evidence="2 3">KUDC0627</strain>
    </source>
</reference>
<keyword evidence="3" id="KW-1185">Reference proteome</keyword>
<dbReference type="Proteomes" id="UP000319263">
    <property type="component" value="Chromosome"/>
</dbReference>
<proteinExistence type="predicted"/>
<evidence type="ECO:0000313" key="2">
    <source>
        <dbReference type="EMBL" id="QDP95776.1"/>
    </source>
</evidence>
<accession>A0A516PX85</accession>